<sequence length="191" mass="22334">MLLIYYFLFIAHTNAEVIGGYDRQRLMLKFQSMLEQHYRAHPLVVNQSLFPTEIDESADTDARRLYDVLSEEGLLQRDVVIHESEGQGALITRGFRYRLRENRPGSRIVMGLVDVLGIDRWQTEQQPESSQILYQVSFRWQLSQPAPWLWAPSLRRNDDLAKLLNTLAEPTTGQAVFVWRENQWQLQSTDL</sequence>
<dbReference type="OrthoDB" id="6198752at2"/>
<protein>
    <submittedName>
        <fullName evidence="1">Uncharacterized protein</fullName>
    </submittedName>
</protein>
<proteinExistence type="predicted"/>
<reference evidence="1 2" key="1">
    <citation type="submission" date="2006-02" db="EMBL/GenBank/DDBJ databases">
        <authorList>
            <person name="Pinhassi J."/>
            <person name="Pedros-Alio C."/>
            <person name="Ferriera S."/>
            <person name="Johnson J."/>
            <person name="Kravitz S."/>
            <person name="Halpern A."/>
            <person name="Remington K."/>
            <person name="Beeson K."/>
            <person name="Tran B."/>
            <person name="Rogers Y.-H."/>
            <person name="Friedman R."/>
            <person name="Venter J.C."/>
        </authorList>
    </citation>
    <scope>NUCLEOTIDE SEQUENCE [LARGE SCALE GENOMIC DNA]</scope>
    <source>
        <strain evidence="1 2">MED297</strain>
    </source>
</reference>
<organism evidence="1 2">
    <name type="scientific">Reinekea blandensis MED297</name>
    <dbReference type="NCBI Taxonomy" id="314283"/>
    <lineage>
        <taxon>Bacteria</taxon>
        <taxon>Pseudomonadati</taxon>
        <taxon>Pseudomonadota</taxon>
        <taxon>Gammaproteobacteria</taxon>
        <taxon>Oceanospirillales</taxon>
        <taxon>Saccharospirillaceae</taxon>
        <taxon>Reinekea</taxon>
    </lineage>
</organism>
<dbReference type="EMBL" id="AAOE01000004">
    <property type="protein sequence ID" value="EAR10487.1"/>
    <property type="molecule type" value="Genomic_DNA"/>
</dbReference>
<evidence type="ECO:0000313" key="1">
    <source>
        <dbReference type="EMBL" id="EAR10487.1"/>
    </source>
</evidence>
<evidence type="ECO:0000313" key="2">
    <source>
        <dbReference type="Proteomes" id="UP000005953"/>
    </source>
</evidence>
<accession>A4BC02</accession>
<gene>
    <name evidence="1" type="ORF">MED297_01660</name>
</gene>
<dbReference type="RefSeq" id="WP_008046787.1">
    <property type="nucleotide sequence ID" value="NZ_CH724153.1"/>
</dbReference>
<comment type="caution">
    <text evidence="1">The sequence shown here is derived from an EMBL/GenBank/DDBJ whole genome shotgun (WGS) entry which is preliminary data.</text>
</comment>
<keyword evidence="2" id="KW-1185">Reference proteome</keyword>
<dbReference type="AlphaFoldDB" id="A4BC02"/>
<dbReference type="HOGENOM" id="CLU_1420423_0_0_6"/>
<name>A4BC02_9GAMM</name>
<dbReference type="Proteomes" id="UP000005953">
    <property type="component" value="Unassembled WGS sequence"/>
</dbReference>